<evidence type="ECO:0000256" key="2">
    <source>
        <dbReference type="ARBA" id="ARBA00022692"/>
    </source>
</evidence>
<comment type="subcellular location">
    <subcellularLocation>
        <location evidence="1">Membrane</location>
        <topology evidence="1">Multi-pass membrane protein</topology>
    </subcellularLocation>
</comment>
<reference evidence="6" key="1">
    <citation type="submission" date="2021-01" db="EMBL/GenBank/DDBJ databases">
        <title>Modified the classification status of verrucomicrobia.</title>
        <authorList>
            <person name="Feng X."/>
        </authorList>
    </citation>
    <scope>NUCLEOTIDE SEQUENCE</scope>
    <source>
        <strain evidence="6">KCTC 13126</strain>
    </source>
</reference>
<keyword evidence="3 5" id="KW-1133">Transmembrane helix</keyword>
<dbReference type="EMBL" id="JAENIL010000019">
    <property type="protein sequence ID" value="MBK1877578.1"/>
    <property type="molecule type" value="Genomic_DNA"/>
</dbReference>
<gene>
    <name evidence="6" type="ORF">JIN87_11915</name>
</gene>
<feature type="transmembrane region" description="Helical" evidence="5">
    <location>
        <begin position="325"/>
        <end position="343"/>
    </location>
</feature>
<dbReference type="PANTHER" id="PTHR11706">
    <property type="entry name" value="SOLUTE CARRIER PROTEIN FAMILY 11 MEMBER"/>
    <property type="match status" value="1"/>
</dbReference>
<evidence type="ECO:0000256" key="3">
    <source>
        <dbReference type="ARBA" id="ARBA00022989"/>
    </source>
</evidence>
<protein>
    <submittedName>
        <fullName evidence="6">Nramp family divalent metal transporter</fullName>
    </submittedName>
</protein>
<evidence type="ECO:0000256" key="5">
    <source>
        <dbReference type="SAM" id="Phobius"/>
    </source>
</evidence>
<dbReference type="InterPro" id="IPR001046">
    <property type="entry name" value="NRAMP_fam"/>
</dbReference>
<feature type="transmembrane region" description="Helical" evidence="5">
    <location>
        <begin position="232"/>
        <end position="251"/>
    </location>
</feature>
<dbReference type="RefSeq" id="WP_200355789.1">
    <property type="nucleotide sequence ID" value="NZ_JAENIL010000019.1"/>
</dbReference>
<accession>A0A934S1X1</accession>
<keyword evidence="4 5" id="KW-0472">Membrane</keyword>
<organism evidence="6 7">
    <name type="scientific">Pelagicoccus mobilis</name>
    <dbReference type="NCBI Taxonomy" id="415221"/>
    <lineage>
        <taxon>Bacteria</taxon>
        <taxon>Pseudomonadati</taxon>
        <taxon>Verrucomicrobiota</taxon>
        <taxon>Opitutia</taxon>
        <taxon>Puniceicoccales</taxon>
        <taxon>Pelagicoccaceae</taxon>
        <taxon>Pelagicoccus</taxon>
    </lineage>
</organism>
<evidence type="ECO:0000313" key="6">
    <source>
        <dbReference type="EMBL" id="MBK1877578.1"/>
    </source>
</evidence>
<feature type="transmembrane region" description="Helical" evidence="5">
    <location>
        <begin position="349"/>
        <end position="373"/>
    </location>
</feature>
<feature type="transmembrane region" description="Helical" evidence="5">
    <location>
        <begin position="283"/>
        <end position="304"/>
    </location>
</feature>
<dbReference type="Proteomes" id="UP000617628">
    <property type="component" value="Unassembled WGS sequence"/>
</dbReference>
<name>A0A934S1X1_9BACT</name>
<keyword evidence="2 5" id="KW-0812">Transmembrane</keyword>
<evidence type="ECO:0000256" key="1">
    <source>
        <dbReference type="ARBA" id="ARBA00004141"/>
    </source>
</evidence>
<dbReference type="GO" id="GO:0015086">
    <property type="term" value="F:cadmium ion transmembrane transporter activity"/>
    <property type="evidence" value="ECO:0007669"/>
    <property type="project" value="TreeGrafter"/>
</dbReference>
<evidence type="ECO:0000256" key="4">
    <source>
        <dbReference type="ARBA" id="ARBA00023136"/>
    </source>
</evidence>
<sequence>MPSPTNEKQRLGWRALGPGFVVAATGVGAGDLIAAAVAGQKFGLAVLWVVVLGAFFKAFLNEGVSRWQLATGSTLIEGWIRHLPRWVSWYFLAYLCFWGFLVAAALMSACGVAAHTLVPSLPIPVWAAIHTLLGAILVWTGKYALFESFMKTLIAAMFVIVIACAIWIGAPLPDLFSGLFLPSVPDGSAHLLLGVMGGVGGSATLLCYGYWIREKGWTGATAQRRTWFDLSSAYFITGIFGIALIIIAASAQPGDASGSALILALSERLGEILGPVGKGAFLIGFWCAVFSSLLGVWQGVPYLFSNYMHEIGKDKSDAPINRSKSYRGFLLFLAIPPLVMLFFQRPLAIVILYAVAGAFFMPFLASVLLIMNNNKAWVGEMKNRLLSNIALICSLILFGALFAFEIARRFF</sequence>
<evidence type="ECO:0000313" key="7">
    <source>
        <dbReference type="Proteomes" id="UP000617628"/>
    </source>
</evidence>
<dbReference type="GO" id="GO:0005886">
    <property type="term" value="C:plasma membrane"/>
    <property type="evidence" value="ECO:0007669"/>
    <property type="project" value="TreeGrafter"/>
</dbReference>
<feature type="transmembrane region" description="Helical" evidence="5">
    <location>
        <begin position="91"/>
        <end position="117"/>
    </location>
</feature>
<feature type="transmembrane region" description="Helical" evidence="5">
    <location>
        <begin position="385"/>
        <end position="404"/>
    </location>
</feature>
<dbReference type="GO" id="GO:0034755">
    <property type="term" value="P:iron ion transmembrane transport"/>
    <property type="evidence" value="ECO:0007669"/>
    <property type="project" value="TreeGrafter"/>
</dbReference>
<feature type="transmembrane region" description="Helical" evidence="5">
    <location>
        <begin position="42"/>
        <end position="60"/>
    </location>
</feature>
<dbReference type="PANTHER" id="PTHR11706:SF3">
    <property type="entry name" value="METAL ION TRANSPORT PROTEIN"/>
    <property type="match status" value="1"/>
</dbReference>
<keyword evidence="7" id="KW-1185">Reference proteome</keyword>
<dbReference type="AlphaFoldDB" id="A0A934S1X1"/>
<feature type="transmembrane region" description="Helical" evidence="5">
    <location>
        <begin position="123"/>
        <end position="140"/>
    </location>
</feature>
<comment type="caution">
    <text evidence="6">The sequence shown here is derived from an EMBL/GenBank/DDBJ whole genome shotgun (WGS) entry which is preliminary data.</text>
</comment>
<feature type="transmembrane region" description="Helical" evidence="5">
    <location>
        <begin position="152"/>
        <end position="170"/>
    </location>
</feature>
<dbReference type="Pfam" id="PF01566">
    <property type="entry name" value="Nramp"/>
    <property type="match status" value="1"/>
</dbReference>
<feature type="transmembrane region" description="Helical" evidence="5">
    <location>
        <begin position="12"/>
        <end position="36"/>
    </location>
</feature>
<dbReference type="GO" id="GO:0005384">
    <property type="term" value="F:manganese ion transmembrane transporter activity"/>
    <property type="evidence" value="ECO:0007669"/>
    <property type="project" value="TreeGrafter"/>
</dbReference>
<proteinExistence type="predicted"/>
<feature type="transmembrane region" description="Helical" evidence="5">
    <location>
        <begin position="190"/>
        <end position="211"/>
    </location>
</feature>
<dbReference type="NCBIfam" id="NF037982">
    <property type="entry name" value="Nramp_1"/>
    <property type="match status" value="1"/>
</dbReference>